<comment type="caution">
    <text evidence="1">The sequence shown here is derived from an EMBL/GenBank/DDBJ whole genome shotgun (WGS) entry which is preliminary data.</text>
</comment>
<dbReference type="Pfam" id="PF23140">
    <property type="entry name" value="Gp80"/>
    <property type="match status" value="1"/>
</dbReference>
<dbReference type="AlphaFoldDB" id="X0S6R6"/>
<reference evidence="1" key="1">
    <citation type="journal article" date="2014" name="Front. Microbiol.">
        <title>High frequency of phylogenetically diverse reductive dehalogenase-homologous genes in deep subseafloor sedimentary metagenomes.</title>
        <authorList>
            <person name="Kawai M."/>
            <person name="Futagami T."/>
            <person name="Toyoda A."/>
            <person name="Takaki Y."/>
            <person name="Nishi S."/>
            <person name="Hori S."/>
            <person name="Arai W."/>
            <person name="Tsubouchi T."/>
            <person name="Morono Y."/>
            <person name="Uchiyama I."/>
            <person name="Ito T."/>
            <person name="Fujiyama A."/>
            <person name="Inagaki F."/>
            <person name="Takami H."/>
        </authorList>
    </citation>
    <scope>NUCLEOTIDE SEQUENCE</scope>
    <source>
        <strain evidence="1">Expedition CK06-06</strain>
    </source>
</reference>
<dbReference type="InterPro" id="IPR056908">
    <property type="entry name" value="Gp80-like"/>
</dbReference>
<accession>X0S6R6</accession>
<sequence length="130" mass="13724">MADFTNYGALATIEWVLAQTPAAPPANLYVQLHTGDPGPDALLNVAANSERKLISFAQATNIDTDGHSQAVSDAAVSWPVVPATETYSYISLWDALTSGNPWYFDAMVAPVPVTSGGAFVFPTGQTVDHV</sequence>
<evidence type="ECO:0000313" key="1">
    <source>
        <dbReference type="EMBL" id="GAF76753.1"/>
    </source>
</evidence>
<name>X0S6R6_9ZZZZ</name>
<organism evidence="1">
    <name type="scientific">marine sediment metagenome</name>
    <dbReference type="NCBI Taxonomy" id="412755"/>
    <lineage>
        <taxon>unclassified sequences</taxon>
        <taxon>metagenomes</taxon>
        <taxon>ecological metagenomes</taxon>
    </lineage>
</organism>
<dbReference type="EMBL" id="BARS01000401">
    <property type="protein sequence ID" value="GAF76753.1"/>
    <property type="molecule type" value="Genomic_DNA"/>
</dbReference>
<proteinExistence type="predicted"/>
<protein>
    <submittedName>
        <fullName evidence="1">Uncharacterized protein</fullName>
    </submittedName>
</protein>
<gene>
    <name evidence="1" type="ORF">S01H1_01003</name>
</gene>